<evidence type="ECO:0000313" key="3">
    <source>
        <dbReference type="EMBL" id="KAG2982114.1"/>
    </source>
</evidence>
<reference evidence="2" key="1">
    <citation type="submission" date="2018-10" db="EMBL/GenBank/DDBJ databases">
        <title>Effector identification in a new, highly contiguous assembly of the strawberry crown rot pathogen Phytophthora cactorum.</title>
        <authorList>
            <person name="Armitage A.D."/>
            <person name="Nellist C.F."/>
            <person name="Bates H."/>
            <person name="Vickerstaff R.J."/>
            <person name="Harrison R.J."/>
        </authorList>
    </citation>
    <scope>NUCLEOTIDE SEQUENCE</scope>
    <source>
        <strain evidence="1">15-7</strain>
        <strain evidence="2">4032</strain>
        <strain evidence="3">P415</strain>
    </source>
</reference>
<dbReference type="EMBL" id="RCMG01000448">
    <property type="protein sequence ID" value="KAG2854087.1"/>
    <property type="molecule type" value="Genomic_DNA"/>
</dbReference>
<dbReference type="Proteomes" id="UP000774804">
    <property type="component" value="Unassembled WGS sequence"/>
</dbReference>
<dbReference type="Proteomes" id="UP000735874">
    <property type="component" value="Unassembled WGS sequence"/>
</dbReference>
<name>A0A8T1CJD4_9STRA</name>
<proteinExistence type="predicted"/>
<dbReference type="Proteomes" id="UP000697107">
    <property type="component" value="Unassembled WGS sequence"/>
</dbReference>
<organism evidence="2 4">
    <name type="scientific">Phytophthora cactorum</name>
    <dbReference type="NCBI Taxonomy" id="29920"/>
    <lineage>
        <taxon>Eukaryota</taxon>
        <taxon>Sar</taxon>
        <taxon>Stramenopiles</taxon>
        <taxon>Oomycota</taxon>
        <taxon>Peronosporomycetes</taxon>
        <taxon>Peronosporales</taxon>
        <taxon>Peronosporaceae</taxon>
        <taxon>Phytophthora</taxon>
    </lineage>
</organism>
<dbReference type="EMBL" id="RCML01000288">
    <property type="protein sequence ID" value="KAG2982114.1"/>
    <property type="molecule type" value="Genomic_DNA"/>
</dbReference>
<evidence type="ECO:0000313" key="1">
    <source>
        <dbReference type="EMBL" id="KAG2854087.1"/>
    </source>
</evidence>
<accession>A0A8T1CJD4</accession>
<dbReference type="AlphaFoldDB" id="A0A8T1CJD4"/>
<gene>
    <name evidence="1" type="ORF">PC113_g13618</name>
    <name evidence="2" type="ORF">PC115_g8587</name>
    <name evidence="3" type="ORF">PC118_g10160</name>
</gene>
<comment type="caution">
    <text evidence="2">The sequence shown here is derived from an EMBL/GenBank/DDBJ whole genome shotgun (WGS) entry which is preliminary data.</text>
</comment>
<evidence type="ECO:0000313" key="2">
    <source>
        <dbReference type="EMBL" id="KAG2924520.1"/>
    </source>
</evidence>
<evidence type="ECO:0000313" key="4">
    <source>
        <dbReference type="Proteomes" id="UP000774804"/>
    </source>
</evidence>
<dbReference type="EMBL" id="RCMI01000224">
    <property type="protein sequence ID" value="KAG2924520.1"/>
    <property type="molecule type" value="Genomic_DNA"/>
</dbReference>
<protein>
    <submittedName>
        <fullName evidence="2">Uncharacterized protein</fullName>
    </submittedName>
</protein>
<sequence length="41" mass="4425">MKLTNDSALNSKTLYLDVGDKDLSAFQAQAAIECLRIPRGG</sequence>